<evidence type="ECO:0000256" key="2">
    <source>
        <dbReference type="SAM" id="Phobius"/>
    </source>
</evidence>
<feature type="transmembrane region" description="Helical" evidence="2">
    <location>
        <begin position="554"/>
        <end position="579"/>
    </location>
</feature>
<accession>A0ABV1J7I4</accession>
<reference evidence="3 4" key="1">
    <citation type="submission" date="2024-04" db="EMBL/GenBank/DDBJ databases">
        <title>Human intestinal bacterial collection.</title>
        <authorList>
            <person name="Pauvert C."/>
            <person name="Hitch T.C.A."/>
            <person name="Clavel T."/>
        </authorList>
    </citation>
    <scope>NUCLEOTIDE SEQUENCE [LARGE SCALE GENOMIC DNA]</scope>
    <source>
        <strain evidence="3 4">CLA-SR-H026</strain>
    </source>
</reference>
<feature type="compositionally biased region" description="Polar residues" evidence="1">
    <location>
        <begin position="195"/>
        <end position="207"/>
    </location>
</feature>
<feature type="compositionally biased region" description="Basic and acidic residues" evidence="1">
    <location>
        <begin position="238"/>
        <end position="249"/>
    </location>
</feature>
<evidence type="ECO:0000256" key="1">
    <source>
        <dbReference type="SAM" id="MobiDB-lite"/>
    </source>
</evidence>
<dbReference type="EMBL" id="JBBNPS010000016">
    <property type="protein sequence ID" value="MEQ3353905.1"/>
    <property type="molecule type" value="Genomic_DNA"/>
</dbReference>
<feature type="transmembrane region" description="Helical" evidence="2">
    <location>
        <begin position="448"/>
        <end position="471"/>
    </location>
</feature>
<feature type="region of interest" description="Disordered" evidence="1">
    <location>
        <begin position="85"/>
        <end position="141"/>
    </location>
</feature>
<dbReference type="RefSeq" id="WP_349054192.1">
    <property type="nucleotide sequence ID" value="NZ_JBBNPS010000016.1"/>
</dbReference>
<keyword evidence="4" id="KW-1185">Reference proteome</keyword>
<feature type="region of interest" description="Disordered" evidence="1">
    <location>
        <begin position="185"/>
        <end position="276"/>
    </location>
</feature>
<sequence length="584" mass="64563">MYCFQCGEELVKGAKFCHVCGANQEEARKLFEKNFKDASPAPKAGLDHPASGGDTKVAYSSDPEDGEALKNYLNKVDTHVGMSIQKHETLSGARPKPKKEKSKKKATNAPVEAAPSAAADPKKADAQPQSAKPAEKKKKKSFSAIWNSFIDEEDNPYSVFGEMADRLERDQKMLDDSEADRLRVSQDMEGMDQETFAQTGDVSSLNKKVNEILDAQERENEKKMTSKGVLSSFFSKNKKSEDTTAKKENPASATKKAPEKETISPADAFDGKEPKKDALIETKEIVAEKEIADDTLIQAADSFADTKSVTTPVEKDAPAAFESEAISEKEARKQAKKEAKAAAKAQKAAKKAAASDEKKENPFASFFAGLKKEKSDVEKSEKPAEEKQHHQISELSDNTYVLKAYDRLLRARDRVMAKGKQGVYGLLGIGLVISTLPIFFAFGRIGVLAVIFAVLKALIDLFRFFFANNVARTNSCVEDNLRERTVDNLFHWILYLIPSAIVFFVLPASTAMGRTVLGAVTPHFLLSILLYVWVMFLAYSSAHSILPKENSRDFLAWYGIIFVSIDLISKLFWIIAIFLTSTFA</sequence>
<keyword evidence="2" id="KW-1133">Transmembrane helix</keyword>
<feature type="region of interest" description="Disordered" evidence="1">
    <location>
        <begin position="39"/>
        <end position="63"/>
    </location>
</feature>
<keyword evidence="2" id="KW-0472">Membrane</keyword>
<proteinExistence type="predicted"/>
<feature type="compositionally biased region" description="Basic and acidic residues" evidence="1">
    <location>
        <begin position="208"/>
        <end position="224"/>
    </location>
</feature>
<evidence type="ECO:0000313" key="4">
    <source>
        <dbReference type="Proteomes" id="UP001481872"/>
    </source>
</evidence>
<feature type="transmembrane region" description="Helical" evidence="2">
    <location>
        <begin position="492"/>
        <end position="512"/>
    </location>
</feature>
<feature type="compositionally biased region" description="Basic residues" evidence="1">
    <location>
        <begin position="95"/>
        <end position="106"/>
    </location>
</feature>
<gene>
    <name evidence="3" type="ORF">AAA081_06325</name>
</gene>
<feature type="transmembrane region" description="Helical" evidence="2">
    <location>
        <begin position="524"/>
        <end position="542"/>
    </location>
</feature>
<name>A0ABV1J7I4_9FIRM</name>
<comment type="caution">
    <text evidence="3">The sequence shown here is derived from an EMBL/GenBank/DDBJ whole genome shotgun (WGS) entry which is preliminary data.</text>
</comment>
<feature type="region of interest" description="Disordered" evidence="1">
    <location>
        <begin position="304"/>
        <end position="334"/>
    </location>
</feature>
<evidence type="ECO:0000313" key="3">
    <source>
        <dbReference type="EMBL" id="MEQ3353905.1"/>
    </source>
</evidence>
<keyword evidence="2" id="KW-0812">Transmembrane</keyword>
<protein>
    <recommendedName>
        <fullName evidence="5">Zinc-ribbon domain-containing protein</fullName>
    </recommendedName>
</protein>
<feature type="transmembrane region" description="Helical" evidence="2">
    <location>
        <begin position="422"/>
        <end position="442"/>
    </location>
</feature>
<dbReference type="Proteomes" id="UP001481872">
    <property type="component" value="Unassembled WGS sequence"/>
</dbReference>
<evidence type="ECO:0008006" key="5">
    <source>
        <dbReference type="Google" id="ProtNLM"/>
    </source>
</evidence>
<organism evidence="3 4">
    <name type="scientific">Aedoeadaptatus acetigenes</name>
    <dbReference type="NCBI Taxonomy" id="2981723"/>
    <lineage>
        <taxon>Bacteria</taxon>
        <taxon>Bacillati</taxon>
        <taxon>Bacillota</taxon>
        <taxon>Tissierellia</taxon>
        <taxon>Tissierellales</taxon>
        <taxon>Peptoniphilaceae</taxon>
        <taxon>Aedoeadaptatus</taxon>
    </lineage>
</organism>